<comment type="subcellular location">
    <subcellularLocation>
        <location evidence="1">Cell membrane</location>
    </subcellularLocation>
</comment>
<keyword evidence="12" id="KW-1185">Reference proteome</keyword>
<name>A0A2T1C0F7_9CYAN</name>
<evidence type="ECO:0000313" key="12">
    <source>
        <dbReference type="Proteomes" id="UP000238762"/>
    </source>
</evidence>
<dbReference type="Gene3D" id="3.90.550.10">
    <property type="entry name" value="Spore Coat Polysaccharide Biosynthesis Protein SpsA, Chain A"/>
    <property type="match status" value="1"/>
</dbReference>
<keyword evidence="5" id="KW-0472">Membrane</keyword>
<dbReference type="Proteomes" id="UP000238762">
    <property type="component" value="Unassembled WGS sequence"/>
</dbReference>
<evidence type="ECO:0000256" key="8">
    <source>
        <dbReference type="ARBA" id="ARBA00038120"/>
    </source>
</evidence>
<evidence type="ECO:0000256" key="7">
    <source>
        <dbReference type="ARBA" id="ARBA00037904"/>
    </source>
</evidence>
<comment type="similarity">
    <text evidence="8">Belongs to the glycosyltransferase 2 family. CrtQ subfamily.</text>
</comment>
<dbReference type="InterPro" id="IPR026461">
    <property type="entry name" value="Trfase_2_rSAM/seldom_assoc"/>
</dbReference>
<dbReference type="InterPro" id="IPR001173">
    <property type="entry name" value="Glyco_trans_2-like"/>
</dbReference>
<keyword evidence="3" id="KW-0328">Glycosyltransferase</keyword>
<dbReference type="PANTHER" id="PTHR43646">
    <property type="entry name" value="GLYCOSYLTRANSFERASE"/>
    <property type="match status" value="1"/>
</dbReference>
<dbReference type="AlphaFoldDB" id="A0A2T1C0F7"/>
<organism evidence="11 12">
    <name type="scientific">Merismopedia glauca CCAP 1448/3</name>
    <dbReference type="NCBI Taxonomy" id="1296344"/>
    <lineage>
        <taxon>Bacteria</taxon>
        <taxon>Bacillati</taxon>
        <taxon>Cyanobacteriota</taxon>
        <taxon>Cyanophyceae</taxon>
        <taxon>Synechococcales</taxon>
        <taxon>Merismopediaceae</taxon>
        <taxon>Merismopedia</taxon>
    </lineage>
</organism>
<evidence type="ECO:0000256" key="9">
    <source>
        <dbReference type="ARBA" id="ARBA00040345"/>
    </source>
</evidence>
<comment type="function">
    <text evidence="6">Catalyzes the glycosylation of 4,4'-diaponeurosporenoate, i.e. the esterification of glucose at the C1'' position with the carboxyl group of 4,4'-diaponeurosporenic acid, to form glycosyl-4,4'-diaponeurosporenoate. This is a step in the biosynthesis of staphyloxanthin, an orange pigment present in most staphylococci strains.</text>
</comment>
<comment type="pathway">
    <text evidence="7">Carotenoid biosynthesis; staphyloxanthin biosynthesis; staphyloxanthin from farnesyl diphosphate: step 4/5.</text>
</comment>
<reference evidence="11 12" key="1">
    <citation type="submission" date="2018-02" db="EMBL/GenBank/DDBJ databases">
        <authorList>
            <person name="Cohen D.B."/>
            <person name="Kent A.D."/>
        </authorList>
    </citation>
    <scope>NUCLEOTIDE SEQUENCE [LARGE SCALE GENOMIC DNA]</scope>
    <source>
        <strain evidence="11 12">CCAP 1448/3</strain>
    </source>
</reference>
<reference evidence="11 12" key="2">
    <citation type="submission" date="2018-03" db="EMBL/GenBank/DDBJ databases">
        <title>The ancient ancestry and fast evolution of plastids.</title>
        <authorList>
            <person name="Moore K.R."/>
            <person name="Magnabosco C."/>
            <person name="Momper L."/>
            <person name="Gold D.A."/>
            <person name="Bosak T."/>
            <person name="Fournier G.P."/>
        </authorList>
    </citation>
    <scope>NUCLEOTIDE SEQUENCE [LARGE SCALE GENOMIC DNA]</scope>
    <source>
        <strain evidence="11 12">CCAP 1448/3</strain>
    </source>
</reference>
<dbReference type="NCBIfam" id="TIGR04283">
    <property type="entry name" value="glyco_like_mftF"/>
    <property type="match status" value="1"/>
</dbReference>
<dbReference type="GO" id="GO:0005886">
    <property type="term" value="C:plasma membrane"/>
    <property type="evidence" value="ECO:0007669"/>
    <property type="project" value="UniProtKB-SubCell"/>
</dbReference>
<evidence type="ECO:0000256" key="4">
    <source>
        <dbReference type="ARBA" id="ARBA00022679"/>
    </source>
</evidence>
<accession>A0A2T1C0F7</accession>
<dbReference type="EMBL" id="PVWJ01000089">
    <property type="protein sequence ID" value="PSB01765.1"/>
    <property type="molecule type" value="Genomic_DNA"/>
</dbReference>
<evidence type="ECO:0000313" key="11">
    <source>
        <dbReference type="EMBL" id="PSB01765.1"/>
    </source>
</evidence>
<sequence length="221" mass="24679">MISVIIPVLNEAKNIKNILILLLDNPQIEIIVVDGGSEDKTVEIVEEMGVKVVSAERGRAKQMNLGASVAQGDILLFLHADTQLPLGFEKLVIQALSQPQIVAGAFSLKIASKLWGIKLIEKMVNVRSQLFQLPYGDQAIFISQDWFQKVGGFPDLPIMEDFELIVRLKKLGKIAIVSTPVITSARRWEKLGVWKTTLINQQIIMAYFLGISPQKIALWYK</sequence>
<feature type="domain" description="Glycosyltransferase 2-like" evidence="10">
    <location>
        <begin position="3"/>
        <end position="106"/>
    </location>
</feature>
<proteinExistence type="inferred from homology"/>
<evidence type="ECO:0000256" key="5">
    <source>
        <dbReference type="ARBA" id="ARBA00023136"/>
    </source>
</evidence>
<dbReference type="RefSeq" id="WP_106289769.1">
    <property type="nucleotide sequence ID" value="NZ_CAWNTC010000117.1"/>
</dbReference>
<dbReference type="InterPro" id="IPR029044">
    <property type="entry name" value="Nucleotide-diphossugar_trans"/>
</dbReference>
<evidence type="ECO:0000256" key="3">
    <source>
        <dbReference type="ARBA" id="ARBA00022676"/>
    </source>
</evidence>
<comment type="caution">
    <text evidence="11">The sequence shown here is derived from an EMBL/GenBank/DDBJ whole genome shotgun (WGS) entry which is preliminary data.</text>
</comment>
<dbReference type="CDD" id="cd02522">
    <property type="entry name" value="GT_2_like_a"/>
    <property type="match status" value="1"/>
</dbReference>
<keyword evidence="2" id="KW-1003">Cell membrane</keyword>
<evidence type="ECO:0000256" key="6">
    <source>
        <dbReference type="ARBA" id="ARBA00037281"/>
    </source>
</evidence>
<dbReference type="Pfam" id="PF00535">
    <property type="entry name" value="Glycos_transf_2"/>
    <property type="match status" value="1"/>
</dbReference>
<evidence type="ECO:0000259" key="10">
    <source>
        <dbReference type="Pfam" id="PF00535"/>
    </source>
</evidence>
<evidence type="ECO:0000256" key="2">
    <source>
        <dbReference type="ARBA" id="ARBA00022475"/>
    </source>
</evidence>
<dbReference type="OrthoDB" id="9810303at2"/>
<dbReference type="GO" id="GO:0016757">
    <property type="term" value="F:glycosyltransferase activity"/>
    <property type="evidence" value="ECO:0007669"/>
    <property type="project" value="UniProtKB-KW"/>
</dbReference>
<gene>
    <name evidence="11" type="ORF">C7B64_16580</name>
</gene>
<keyword evidence="4 11" id="KW-0808">Transferase</keyword>
<dbReference type="PANTHER" id="PTHR43646:SF2">
    <property type="entry name" value="GLYCOSYLTRANSFERASE 2-LIKE DOMAIN-CONTAINING PROTEIN"/>
    <property type="match status" value="1"/>
</dbReference>
<evidence type="ECO:0000256" key="1">
    <source>
        <dbReference type="ARBA" id="ARBA00004236"/>
    </source>
</evidence>
<dbReference type="SUPFAM" id="SSF53448">
    <property type="entry name" value="Nucleotide-diphospho-sugar transferases"/>
    <property type="match status" value="1"/>
</dbReference>
<protein>
    <recommendedName>
        <fullName evidence="9">4,4'-diaponeurosporenoate glycosyltransferase</fullName>
    </recommendedName>
</protein>